<accession>A0A7C3V6W8</accession>
<dbReference type="InterPro" id="IPR005904">
    <property type="entry name" value="Hxn_phspho_trans"/>
</dbReference>
<dbReference type="Gene3D" id="3.40.50.2020">
    <property type="match status" value="1"/>
</dbReference>
<evidence type="ECO:0000256" key="10">
    <source>
        <dbReference type="ARBA" id="ARBA00022726"/>
    </source>
</evidence>
<evidence type="ECO:0000256" key="1">
    <source>
        <dbReference type="ARBA" id="ARBA00001946"/>
    </source>
</evidence>
<evidence type="ECO:0000256" key="14">
    <source>
        <dbReference type="ARBA" id="ARBA00049402"/>
    </source>
</evidence>
<dbReference type="GO" id="GO:0004422">
    <property type="term" value="F:hypoxanthine phosphoribosyltransferase activity"/>
    <property type="evidence" value="ECO:0007669"/>
    <property type="project" value="InterPro"/>
</dbReference>
<gene>
    <name evidence="17" type="primary">hpt</name>
    <name evidence="17" type="ORF">ENW96_13720</name>
</gene>
<comment type="caution">
    <text evidence="17">The sequence shown here is derived from an EMBL/GenBank/DDBJ whole genome shotgun (WGS) entry which is preliminary data.</text>
</comment>
<dbReference type="GO" id="GO:0032263">
    <property type="term" value="P:GMP salvage"/>
    <property type="evidence" value="ECO:0007669"/>
    <property type="project" value="TreeGrafter"/>
</dbReference>
<keyword evidence="8 15" id="KW-0808">Transferase</keyword>
<dbReference type="AlphaFoldDB" id="A0A7C3V6W8"/>
<dbReference type="GO" id="GO:0000166">
    <property type="term" value="F:nucleotide binding"/>
    <property type="evidence" value="ECO:0007669"/>
    <property type="project" value="UniProtKB-KW"/>
</dbReference>
<evidence type="ECO:0000256" key="15">
    <source>
        <dbReference type="RuleBase" id="RU364099"/>
    </source>
</evidence>
<keyword evidence="7 15" id="KW-0328">Glycosyltransferase</keyword>
<dbReference type="GO" id="GO:0000287">
    <property type="term" value="F:magnesium ion binding"/>
    <property type="evidence" value="ECO:0007669"/>
    <property type="project" value="TreeGrafter"/>
</dbReference>
<keyword evidence="12 15" id="KW-0460">Magnesium</keyword>
<dbReference type="SUPFAM" id="SSF53271">
    <property type="entry name" value="PRTase-like"/>
    <property type="match status" value="1"/>
</dbReference>
<comment type="similarity">
    <text evidence="4 15">Belongs to the purine/pyrimidine phosphoribosyltransferase family.</text>
</comment>
<keyword evidence="10 15" id="KW-0660">Purine salvage</keyword>
<evidence type="ECO:0000259" key="16">
    <source>
        <dbReference type="Pfam" id="PF00156"/>
    </source>
</evidence>
<evidence type="ECO:0000313" key="17">
    <source>
        <dbReference type="EMBL" id="HGF35414.1"/>
    </source>
</evidence>
<organism evidence="17">
    <name type="scientific">Desulfobacca acetoxidans</name>
    <dbReference type="NCBI Taxonomy" id="60893"/>
    <lineage>
        <taxon>Bacteria</taxon>
        <taxon>Pseudomonadati</taxon>
        <taxon>Thermodesulfobacteriota</taxon>
        <taxon>Desulfobaccia</taxon>
        <taxon>Desulfobaccales</taxon>
        <taxon>Desulfobaccaceae</taxon>
        <taxon>Desulfobacca</taxon>
    </lineage>
</organism>
<dbReference type="GO" id="GO:0052657">
    <property type="term" value="F:guanine phosphoribosyltransferase activity"/>
    <property type="evidence" value="ECO:0007669"/>
    <property type="project" value="UniProtKB-ARBA"/>
</dbReference>
<dbReference type="Pfam" id="PF00156">
    <property type="entry name" value="Pribosyltran"/>
    <property type="match status" value="1"/>
</dbReference>
<dbReference type="UniPathway" id="UPA00591">
    <property type="reaction ID" value="UER00648"/>
</dbReference>
<evidence type="ECO:0000256" key="3">
    <source>
        <dbReference type="ARBA" id="ARBA00004669"/>
    </source>
</evidence>
<dbReference type="FunFam" id="3.40.50.2020:FF:000006">
    <property type="entry name" value="Hypoxanthine phosphoribosyltransferase"/>
    <property type="match status" value="1"/>
</dbReference>
<dbReference type="GO" id="GO:0005829">
    <property type="term" value="C:cytosol"/>
    <property type="evidence" value="ECO:0007669"/>
    <property type="project" value="TreeGrafter"/>
</dbReference>
<dbReference type="InterPro" id="IPR000836">
    <property type="entry name" value="PRTase_dom"/>
</dbReference>
<dbReference type="PANTHER" id="PTHR43340">
    <property type="entry name" value="HYPOXANTHINE-GUANINE PHOSPHORIBOSYLTRANSFERASE"/>
    <property type="match status" value="1"/>
</dbReference>
<evidence type="ECO:0000256" key="8">
    <source>
        <dbReference type="ARBA" id="ARBA00022679"/>
    </source>
</evidence>
<evidence type="ECO:0000256" key="12">
    <source>
        <dbReference type="ARBA" id="ARBA00022842"/>
    </source>
</evidence>
<keyword evidence="6 15" id="KW-0963">Cytoplasm</keyword>
<evidence type="ECO:0000256" key="4">
    <source>
        <dbReference type="ARBA" id="ARBA00008391"/>
    </source>
</evidence>
<keyword evidence="11 15" id="KW-0547">Nucleotide-binding</keyword>
<dbReference type="PANTHER" id="PTHR43340:SF1">
    <property type="entry name" value="HYPOXANTHINE PHOSPHORIBOSYLTRANSFERASE"/>
    <property type="match status" value="1"/>
</dbReference>
<evidence type="ECO:0000256" key="2">
    <source>
        <dbReference type="ARBA" id="ARBA00004496"/>
    </source>
</evidence>
<dbReference type="CDD" id="cd06223">
    <property type="entry name" value="PRTases_typeI"/>
    <property type="match status" value="1"/>
</dbReference>
<dbReference type="EC" id="2.4.2.8" evidence="5 15"/>
<comment type="pathway">
    <text evidence="3 15">Purine metabolism; IMP biosynthesis via salvage pathway; IMP from hypoxanthine: step 1/1.</text>
</comment>
<evidence type="ECO:0000256" key="9">
    <source>
        <dbReference type="ARBA" id="ARBA00022723"/>
    </source>
</evidence>
<dbReference type="GO" id="GO:0032264">
    <property type="term" value="P:IMP salvage"/>
    <property type="evidence" value="ECO:0007669"/>
    <property type="project" value="UniProtKB-UniPathway"/>
</dbReference>
<comment type="catalytic activity">
    <reaction evidence="14">
        <text>IMP + diphosphate = hypoxanthine + 5-phospho-alpha-D-ribose 1-diphosphate</text>
        <dbReference type="Rhea" id="RHEA:17973"/>
        <dbReference type="ChEBI" id="CHEBI:17368"/>
        <dbReference type="ChEBI" id="CHEBI:33019"/>
        <dbReference type="ChEBI" id="CHEBI:58017"/>
        <dbReference type="ChEBI" id="CHEBI:58053"/>
        <dbReference type="EC" id="2.4.2.8"/>
    </reaction>
    <physiologicalReaction direction="right-to-left" evidence="14">
        <dbReference type="Rhea" id="RHEA:17975"/>
    </physiologicalReaction>
</comment>
<comment type="catalytic activity">
    <reaction evidence="13">
        <text>GMP + diphosphate = guanine + 5-phospho-alpha-D-ribose 1-diphosphate</text>
        <dbReference type="Rhea" id="RHEA:25424"/>
        <dbReference type="ChEBI" id="CHEBI:16235"/>
        <dbReference type="ChEBI" id="CHEBI:33019"/>
        <dbReference type="ChEBI" id="CHEBI:58017"/>
        <dbReference type="ChEBI" id="CHEBI:58115"/>
        <dbReference type="EC" id="2.4.2.8"/>
    </reaction>
    <physiologicalReaction direction="right-to-left" evidence="13">
        <dbReference type="Rhea" id="RHEA:25426"/>
    </physiologicalReaction>
</comment>
<comment type="subcellular location">
    <subcellularLocation>
        <location evidence="2 15">Cytoplasm</location>
    </subcellularLocation>
</comment>
<proteinExistence type="inferred from homology"/>
<protein>
    <recommendedName>
        <fullName evidence="5 15">Hypoxanthine phosphoribosyltransferase</fullName>
        <ecNumber evidence="5 15">2.4.2.8</ecNumber>
    </recommendedName>
</protein>
<evidence type="ECO:0000256" key="6">
    <source>
        <dbReference type="ARBA" id="ARBA00022490"/>
    </source>
</evidence>
<reference evidence="17" key="1">
    <citation type="journal article" date="2020" name="mSystems">
        <title>Genome- and Community-Level Interaction Insights into Carbon Utilization and Element Cycling Functions of Hydrothermarchaeota in Hydrothermal Sediment.</title>
        <authorList>
            <person name="Zhou Z."/>
            <person name="Liu Y."/>
            <person name="Xu W."/>
            <person name="Pan J."/>
            <person name="Luo Z.H."/>
            <person name="Li M."/>
        </authorList>
    </citation>
    <scope>NUCLEOTIDE SEQUENCE [LARGE SCALE GENOMIC DNA]</scope>
    <source>
        <strain evidence="17">SpSt-897</strain>
    </source>
</reference>
<dbReference type="EMBL" id="DTMF01000330">
    <property type="protein sequence ID" value="HGF35414.1"/>
    <property type="molecule type" value="Genomic_DNA"/>
</dbReference>
<evidence type="ECO:0000256" key="7">
    <source>
        <dbReference type="ARBA" id="ARBA00022676"/>
    </source>
</evidence>
<keyword evidence="9 15" id="KW-0479">Metal-binding</keyword>
<dbReference type="GO" id="GO:0006178">
    <property type="term" value="P:guanine salvage"/>
    <property type="evidence" value="ECO:0007669"/>
    <property type="project" value="TreeGrafter"/>
</dbReference>
<feature type="domain" description="Phosphoribosyltransferase" evidence="16">
    <location>
        <begin position="12"/>
        <end position="158"/>
    </location>
</feature>
<evidence type="ECO:0000256" key="13">
    <source>
        <dbReference type="ARBA" id="ARBA00048811"/>
    </source>
</evidence>
<dbReference type="InterPro" id="IPR050408">
    <property type="entry name" value="HGPRT"/>
</dbReference>
<dbReference type="GO" id="GO:0006166">
    <property type="term" value="P:purine ribonucleoside salvage"/>
    <property type="evidence" value="ECO:0007669"/>
    <property type="project" value="UniProtKB-KW"/>
</dbReference>
<comment type="cofactor">
    <cofactor evidence="1 15">
        <name>Mg(2+)</name>
        <dbReference type="ChEBI" id="CHEBI:18420"/>
    </cofactor>
</comment>
<evidence type="ECO:0000256" key="11">
    <source>
        <dbReference type="ARBA" id="ARBA00022741"/>
    </source>
</evidence>
<sequence>MSILKKLIIRREAIASRVKELAAEISRDYAGKDPLLVGILKGSFIFLADLVRSLDFPVQVDFVRLRSYGSGTQTTGEVHITKDVEAPIKDRHVLVVEDIVDAGFTLDFLLGHLASYQPASLKICCLIDKRERRQVEVPLDYVGFTIEKGFLVGYGLDSGEKFRTLPDIYEIVESEGGS</sequence>
<name>A0A7C3V6W8_9BACT</name>
<evidence type="ECO:0000256" key="5">
    <source>
        <dbReference type="ARBA" id="ARBA00011895"/>
    </source>
</evidence>
<dbReference type="InterPro" id="IPR029057">
    <property type="entry name" value="PRTase-like"/>
</dbReference>
<dbReference type="NCBIfam" id="TIGR01203">
    <property type="entry name" value="HGPRTase"/>
    <property type="match status" value="1"/>
</dbReference>
<dbReference type="GO" id="GO:0046100">
    <property type="term" value="P:hypoxanthine metabolic process"/>
    <property type="evidence" value="ECO:0007669"/>
    <property type="project" value="TreeGrafter"/>
</dbReference>